<dbReference type="InParanoid" id="A0A4V1M2Y5"/>
<accession>A0A4V1M2Y5</accession>
<name>A0A4V1M2Y5_TREME</name>
<protein>
    <submittedName>
        <fullName evidence="2">Uncharacterized protein</fullName>
    </submittedName>
</protein>
<dbReference type="Proteomes" id="UP000289152">
    <property type="component" value="Unassembled WGS sequence"/>
</dbReference>
<feature type="compositionally biased region" description="Gly residues" evidence="1">
    <location>
        <begin position="237"/>
        <end position="248"/>
    </location>
</feature>
<sequence>MGLLNRRSNEHARTGTTGTHHPARDGIIAGGVAHHEANNHPTRDAALAGGAVGEGQHLRNKHQTAATGTQNPYEHGNANVGAGYGGIHKNREINGTTPMGSGTTGTAGATGAAATTGVGPSGAHTGPAPLGPNAPTNPASTTRAPAEGTAGGQSATAPTLRQAAKLERKGKLESTLSHLTCSSNMRHKANTHLAQADHLRMQASELGEAERLETEAGMRRQRAVGLGADTEHATGTTGFGHHGAGAGMGANRTTAVT</sequence>
<proteinExistence type="predicted"/>
<gene>
    <name evidence="2" type="ORF">M231_07744</name>
</gene>
<dbReference type="EMBL" id="SDIL01000166">
    <property type="protein sequence ID" value="RXK34990.1"/>
    <property type="molecule type" value="Genomic_DNA"/>
</dbReference>
<feature type="region of interest" description="Disordered" evidence="1">
    <location>
        <begin position="235"/>
        <end position="257"/>
    </location>
</feature>
<feature type="compositionally biased region" description="Polar residues" evidence="1">
    <location>
        <begin position="63"/>
        <end position="72"/>
    </location>
</feature>
<keyword evidence="3" id="KW-1185">Reference proteome</keyword>
<feature type="region of interest" description="Disordered" evidence="1">
    <location>
        <begin position="53"/>
        <end position="161"/>
    </location>
</feature>
<evidence type="ECO:0000313" key="3">
    <source>
        <dbReference type="Proteomes" id="UP000289152"/>
    </source>
</evidence>
<reference evidence="2 3" key="1">
    <citation type="submission" date="2016-06" db="EMBL/GenBank/DDBJ databases">
        <title>Evolution of pathogenesis and genome organization in the Tremellales.</title>
        <authorList>
            <person name="Cuomo C."/>
            <person name="Litvintseva A."/>
            <person name="Heitman J."/>
            <person name="Chen Y."/>
            <person name="Sun S."/>
            <person name="Springer D."/>
            <person name="Dromer F."/>
            <person name="Young S."/>
            <person name="Zeng Q."/>
            <person name="Chapman S."/>
            <person name="Gujja S."/>
            <person name="Saif S."/>
            <person name="Birren B."/>
        </authorList>
    </citation>
    <scope>NUCLEOTIDE SEQUENCE [LARGE SCALE GENOMIC DNA]</scope>
    <source>
        <strain evidence="2 3">ATCC 28783</strain>
    </source>
</reference>
<dbReference type="OrthoDB" id="2590620at2759"/>
<feature type="region of interest" description="Disordered" evidence="1">
    <location>
        <begin position="1"/>
        <end position="26"/>
    </location>
</feature>
<organism evidence="2 3">
    <name type="scientific">Tremella mesenterica</name>
    <name type="common">Jelly fungus</name>
    <dbReference type="NCBI Taxonomy" id="5217"/>
    <lineage>
        <taxon>Eukaryota</taxon>
        <taxon>Fungi</taxon>
        <taxon>Dikarya</taxon>
        <taxon>Basidiomycota</taxon>
        <taxon>Agaricomycotina</taxon>
        <taxon>Tremellomycetes</taxon>
        <taxon>Tremellales</taxon>
        <taxon>Tremellaceae</taxon>
        <taxon>Tremella</taxon>
    </lineage>
</organism>
<evidence type="ECO:0000256" key="1">
    <source>
        <dbReference type="SAM" id="MobiDB-lite"/>
    </source>
</evidence>
<dbReference type="VEuPathDB" id="FungiDB:TREMEDRAFT_64705"/>
<evidence type="ECO:0000313" key="2">
    <source>
        <dbReference type="EMBL" id="RXK34990.1"/>
    </source>
</evidence>
<comment type="caution">
    <text evidence="2">The sequence shown here is derived from an EMBL/GenBank/DDBJ whole genome shotgun (WGS) entry which is preliminary data.</text>
</comment>
<dbReference type="AlphaFoldDB" id="A0A4V1M2Y5"/>
<feature type="compositionally biased region" description="Polar residues" evidence="1">
    <location>
        <begin position="134"/>
        <end position="143"/>
    </location>
</feature>
<feature type="compositionally biased region" description="Low complexity" evidence="1">
    <location>
        <begin position="95"/>
        <end position="123"/>
    </location>
</feature>